<dbReference type="GO" id="GO:0019899">
    <property type="term" value="F:enzyme binding"/>
    <property type="evidence" value="ECO:0007669"/>
    <property type="project" value="UniProtKB-ARBA"/>
</dbReference>
<dbReference type="AlphaFoldDB" id="A0A0D6L9K7"/>
<keyword evidence="1" id="KW-0479">Metal-binding</keyword>
<dbReference type="GO" id="GO:0008270">
    <property type="term" value="F:zinc ion binding"/>
    <property type="evidence" value="ECO:0007669"/>
    <property type="project" value="UniProtKB-KW"/>
</dbReference>
<organism evidence="4 5">
    <name type="scientific">Ancylostoma ceylanicum</name>
    <dbReference type="NCBI Taxonomy" id="53326"/>
    <lineage>
        <taxon>Eukaryota</taxon>
        <taxon>Metazoa</taxon>
        <taxon>Ecdysozoa</taxon>
        <taxon>Nematoda</taxon>
        <taxon>Chromadorea</taxon>
        <taxon>Rhabditida</taxon>
        <taxon>Rhabditina</taxon>
        <taxon>Rhabditomorpha</taxon>
        <taxon>Strongyloidea</taxon>
        <taxon>Ancylostomatidae</taxon>
        <taxon>Ancylostomatinae</taxon>
        <taxon>Ancylostoma</taxon>
    </lineage>
</organism>
<dbReference type="PROSITE" id="PS50158">
    <property type="entry name" value="ZF_CCHC"/>
    <property type="match status" value="1"/>
</dbReference>
<dbReference type="EMBL" id="KE125441">
    <property type="protein sequence ID" value="EPB68414.1"/>
    <property type="molecule type" value="Genomic_DNA"/>
</dbReference>
<dbReference type="GO" id="GO:0005737">
    <property type="term" value="C:cytoplasm"/>
    <property type="evidence" value="ECO:0007669"/>
    <property type="project" value="UniProtKB-ARBA"/>
</dbReference>
<dbReference type="Gene3D" id="4.10.60.10">
    <property type="entry name" value="Zinc finger, CCHC-type"/>
    <property type="match status" value="1"/>
</dbReference>
<feature type="domain" description="CCHC-type" evidence="3">
    <location>
        <begin position="241"/>
        <end position="256"/>
    </location>
</feature>
<keyword evidence="1" id="KW-0862">Zinc</keyword>
<evidence type="ECO:0000313" key="5">
    <source>
        <dbReference type="Proteomes" id="UP000054495"/>
    </source>
</evidence>
<evidence type="ECO:0000313" key="4">
    <source>
        <dbReference type="EMBL" id="EPB68414.1"/>
    </source>
</evidence>
<proteinExistence type="predicted"/>
<evidence type="ECO:0000259" key="3">
    <source>
        <dbReference type="PROSITE" id="PS50158"/>
    </source>
</evidence>
<accession>A0A0D6L9K7</accession>
<keyword evidence="5" id="KW-1185">Reference proteome</keyword>
<evidence type="ECO:0000256" key="2">
    <source>
        <dbReference type="SAM" id="MobiDB-lite"/>
    </source>
</evidence>
<reference evidence="4 5" key="1">
    <citation type="submission" date="2013-05" db="EMBL/GenBank/DDBJ databases">
        <title>Draft genome of the parasitic nematode Anyclostoma ceylanicum.</title>
        <authorList>
            <person name="Mitreva M."/>
        </authorList>
    </citation>
    <scope>NUCLEOTIDE SEQUENCE [LARGE SCALE GENOMIC DNA]</scope>
</reference>
<dbReference type="SUPFAM" id="SSF57756">
    <property type="entry name" value="Retrovirus zinc finger-like domains"/>
    <property type="match status" value="1"/>
</dbReference>
<dbReference type="InterPro" id="IPR036875">
    <property type="entry name" value="Znf_CCHC_sf"/>
</dbReference>
<evidence type="ECO:0000256" key="1">
    <source>
        <dbReference type="PROSITE-ProRule" id="PRU00047"/>
    </source>
</evidence>
<gene>
    <name evidence="4" type="ORF">ANCCEY_12492</name>
</gene>
<keyword evidence="1" id="KW-0863">Zinc-finger</keyword>
<dbReference type="GO" id="GO:0003676">
    <property type="term" value="F:nucleic acid binding"/>
    <property type="evidence" value="ECO:0007669"/>
    <property type="project" value="InterPro"/>
</dbReference>
<feature type="region of interest" description="Disordered" evidence="2">
    <location>
        <begin position="142"/>
        <end position="164"/>
    </location>
</feature>
<dbReference type="Proteomes" id="UP000054495">
    <property type="component" value="Unassembled WGS sequence"/>
</dbReference>
<protein>
    <submittedName>
        <fullName evidence="4">Zinc knuckle</fullName>
    </submittedName>
</protein>
<name>A0A0D6L9K7_9BILA</name>
<dbReference type="InterPro" id="IPR001878">
    <property type="entry name" value="Znf_CCHC"/>
</dbReference>
<sequence length="427" mass="48513">MDEDNQVREEAPEPVREEIVDNGLRLDPRDLQMIVEAVRSETVQSSQPCSSSTPVFKREGFARQYEFNTSIIRKLVPLQGYEGIGFVITDVIQELNSRNETLKIADTHPEVFQFLDNKNKSDLLKITDPRLSEFLETIKKKDEDGGRKRKAPTASQPFPKREAAWPPASLFPQGSYAGQQSTSFEDRSWQKYGYQQSWPGSEFQQRTVRPLYQRRDASPIRRFSESRHREQRDYERKKSQCKYCGREGHWWRECPRRNYSYCPGTSGIDAFEHTSAWKHGLLCSQIPRRNDIEGNGSSLGLPLVGDVISRSLDADRAASTIPMYKEEAAKFHTWKVTPAMASIPMPKARNLYLAKCASEGKQKALALIVAALNYFCGPLSGVDKDIQASILQAEKRTTPPTQHRSKIDTPSMRKLILHGSSATGDPR</sequence>